<feature type="signal peptide" evidence="1">
    <location>
        <begin position="1"/>
        <end position="27"/>
    </location>
</feature>
<sequence>MPGFSSAVLGRFATAFSIALSCLVVSAAEAPANPLPVSDPLPVHYGNGYAFGTVAINDWNGQVPGADNYECTPSAAHPNPVVLVGSTFLSAAVTWTALAPYLYNQGYCVYTINYGRKIYNVPPGIIGLDPVANSAREVADLVARVRQATGAARIDMVGHSQGGLVSRYFIEQLGGAEVVDKMVLLSSPYKATGLPVDLAAIARNTIPQSVFDAIERNGVVPPIPFNFINPYALGLATDHLTPSVTYTQITDIADEVGLYGGLTPPAGAPNASIEYINQACPTDFSQHFAQPYSPTAVALIGNALGTAEQRRPVPCTFVPLYAL</sequence>
<dbReference type="Proteomes" id="UP000655868">
    <property type="component" value="Unassembled WGS sequence"/>
</dbReference>
<dbReference type="EMBL" id="JAEMNV010000003">
    <property type="protein sequence ID" value="MBJ8339077.1"/>
    <property type="molecule type" value="Genomic_DNA"/>
</dbReference>
<evidence type="ECO:0000256" key="1">
    <source>
        <dbReference type="SAM" id="SignalP"/>
    </source>
</evidence>
<evidence type="ECO:0000313" key="3">
    <source>
        <dbReference type="Proteomes" id="UP000655868"/>
    </source>
</evidence>
<dbReference type="SUPFAM" id="SSF53474">
    <property type="entry name" value="alpha/beta-Hydrolases"/>
    <property type="match status" value="1"/>
</dbReference>
<feature type="chain" id="PRO_5037551271" evidence="1">
    <location>
        <begin position="28"/>
        <end position="323"/>
    </location>
</feature>
<dbReference type="Pfam" id="PF01674">
    <property type="entry name" value="Lipase_2"/>
    <property type="match status" value="1"/>
</dbReference>
<keyword evidence="2" id="KW-0378">Hydrolase</keyword>
<gene>
    <name evidence="2" type="ORF">JGU71_09285</name>
</gene>
<dbReference type="RefSeq" id="WP_199703794.1">
    <property type="nucleotide sequence ID" value="NZ_JAEMNV010000003.1"/>
</dbReference>
<evidence type="ECO:0000313" key="2">
    <source>
        <dbReference type="EMBL" id="MBJ8339077.1"/>
    </source>
</evidence>
<comment type="caution">
    <text evidence="2">The sequence shown here is derived from an EMBL/GenBank/DDBJ whole genome shotgun (WGS) entry which is preliminary data.</text>
</comment>
<protein>
    <submittedName>
        <fullName evidence="2">Alpha/beta fold hydrolase</fullName>
    </submittedName>
</protein>
<reference evidence="2" key="1">
    <citation type="submission" date="2020-12" db="EMBL/GenBank/DDBJ databases">
        <title>Antrihabitans popcorni sp. nov. and Antrihabitans auranticaus sp. nov., isolated from a larva cave.</title>
        <authorList>
            <person name="Lee S.D."/>
            <person name="Kim I.S."/>
        </authorList>
    </citation>
    <scope>NUCLEOTIDE SEQUENCE</scope>
    <source>
        <strain evidence="2">YC3-6</strain>
    </source>
</reference>
<keyword evidence="3" id="KW-1185">Reference proteome</keyword>
<accession>A0A934U2V6</accession>
<keyword evidence="1" id="KW-0732">Signal</keyword>
<dbReference type="AlphaFoldDB" id="A0A934U2V6"/>
<organism evidence="2 3">
    <name type="scientific">Antrihabitans stalagmiti</name>
    <dbReference type="NCBI Taxonomy" id="2799499"/>
    <lineage>
        <taxon>Bacteria</taxon>
        <taxon>Bacillati</taxon>
        <taxon>Actinomycetota</taxon>
        <taxon>Actinomycetes</taxon>
        <taxon>Mycobacteriales</taxon>
        <taxon>Nocardiaceae</taxon>
        <taxon>Antrihabitans</taxon>
    </lineage>
</organism>
<dbReference type="Gene3D" id="3.40.50.1820">
    <property type="entry name" value="alpha/beta hydrolase"/>
    <property type="match status" value="1"/>
</dbReference>
<proteinExistence type="predicted"/>
<dbReference type="GO" id="GO:0016787">
    <property type="term" value="F:hydrolase activity"/>
    <property type="evidence" value="ECO:0007669"/>
    <property type="project" value="UniProtKB-KW"/>
</dbReference>
<dbReference type="GO" id="GO:0016042">
    <property type="term" value="P:lipid catabolic process"/>
    <property type="evidence" value="ECO:0007669"/>
    <property type="project" value="InterPro"/>
</dbReference>
<name>A0A934U2V6_9NOCA</name>
<dbReference type="PANTHER" id="PTHR37946:SF1">
    <property type="entry name" value="SLL1969 PROTEIN"/>
    <property type="match status" value="1"/>
</dbReference>
<dbReference type="InterPro" id="IPR002918">
    <property type="entry name" value="Lipase_EstA/Esterase_EstB"/>
</dbReference>
<dbReference type="InterPro" id="IPR029058">
    <property type="entry name" value="AB_hydrolase_fold"/>
</dbReference>
<dbReference type="PANTHER" id="PTHR37946">
    <property type="entry name" value="SLL1969 PROTEIN"/>
    <property type="match status" value="1"/>
</dbReference>